<dbReference type="Proteomes" id="UP000230052">
    <property type="component" value="Unassembled WGS sequence"/>
</dbReference>
<organism evidence="3 4">
    <name type="scientific">Candidatus Aquitaenariimonas noxiae</name>
    <dbReference type="NCBI Taxonomy" id="1974741"/>
    <lineage>
        <taxon>Bacteria</taxon>
        <taxon>Pseudomonadati</taxon>
        <taxon>Candidatus Omnitrophota</taxon>
        <taxon>Candidatus Aquitaenariimonas</taxon>
    </lineage>
</organism>
<sequence>MTSFEKWEFLPNQKMSPKVNPKKTNNKVTIEVPSDRLYVKKASDKIIESLKGAKLSDTDIFYIKLCVEEAVRNAMEYGNKFKKDIPVKVSCALSRSKLEISVEDKGEGFDYKKVPDPTKDENIMRGGGRGVFLIRNLMDKVKYNEKGNIITMVKKLN</sequence>
<accession>A0A2J0KU26</accession>
<keyword evidence="3" id="KW-0067">ATP-binding</keyword>
<proteinExistence type="predicted"/>
<dbReference type="SUPFAM" id="SSF55874">
    <property type="entry name" value="ATPase domain of HSP90 chaperone/DNA topoisomerase II/histidine kinase"/>
    <property type="match status" value="1"/>
</dbReference>
<evidence type="ECO:0000313" key="4">
    <source>
        <dbReference type="Proteomes" id="UP000230052"/>
    </source>
</evidence>
<dbReference type="GO" id="GO:0004674">
    <property type="term" value="F:protein serine/threonine kinase activity"/>
    <property type="evidence" value="ECO:0007669"/>
    <property type="project" value="UniProtKB-KW"/>
</dbReference>
<feature type="domain" description="Histidine kinase/HSP90-like ATPase" evidence="2">
    <location>
        <begin position="35"/>
        <end position="154"/>
    </location>
</feature>
<dbReference type="PANTHER" id="PTHR35526:SF3">
    <property type="entry name" value="ANTI-SIGMA-F FACTOR RSBW"/>
    <property type="match status" value="1"/>
</dbReference>
<gene>
    <name evidence="3" type="ORF">COS99_03000</name>
</gene>
<comment type="caution">
    <text evidence="3">The sequence shown here is derived from an EMBL/GenBank/DDBJ whole genome shotgun (WGS) entry which is preliminary data.</text>
</comment>
<reference evidence="3 4" key="1">
    <citation type="submission" date="2017-09" db="EMBL/GenBank/DDBJ databases">
        <title>Depth-based differentiation of microbial function through sediment-hosted aquifers and enrichment of novel symbionts in the deep terrestrial subsurface.</title>
        <authorList>
            <person name="Probst A.J."/>
            <person name="Ladd B."/>
            <person name="Jarett J.K."/>
            <person name="Geller-Mcgrath D.E."/>
            <person name="Sieber C.M."/>
            <person name="Emerson J.B."/>
            <person name="Anantharaman K."/>
            <person name="Thomas B.C."/>
            <person name="Malmstrom R."/>
            <person name="Stieglmeier M."/>
            <person name="Klingl A."/>
            <person name="Woyke T."/>
            <person name="Ryan C.M."/>
            <person name="Banfield J.F."/>
        </authorList>
    </citation>
    <scope>NUCLEOTIDE SEQUENCE [LARGE SCALE GENOMIC DNA]</scope>
    <source>
        <strain evidence="3">CG07_land_8_20_14_0_80_42_15</strain>
    </source>
</reference>
<evidence type="ECO:0000259" key="2">
    <source>
        <dbReference type="Pfam" id="PF13581"/>
    </source>
</evidence>
<dbReference type="GO" id="GO:0005524">
    <property type="term" value="F:ATP binding"/>
    <property type="evidence" value="ECO:0007669"/>
    <property type="project" value="UniProtKB-KW"/>
</dbReference>
<dbReference type="PANTHER" id="PTHR35526">
    <property type="entry name" value="ANTI-SIGMA-F FACTOR RSBW-RELATED"/>
    <property type="match status" value="1"/>
</dbReference>
<dbReference type="InterPro" id="IPR050267">
    <property type="entry name" value="Anti-sigma-factor_SerPK"/>
</dbReference>
<keyword evidence="1" id="KW-0418">Kinase</keyword>
<dbReference type="EMBL" id="PEWV01000028">
    <property type="protein sequence ID" value="PIU41915.1"/>
    <property type="molecule type" value="Genomic_DNA"/>
</dbReference>
<protein>
    <submittedName>
        <fullName evidence="3">ATP-binding protein</fullName>
    </submittedName>
</protein>
<dbReference type="Gene3D" id="3.30.565.10">
    <property type="entry name" value="Histidine kinase-like ATPase, C-terminal domain"/>
    <property type="match status" value="1"/>
</dbReference>
<evidence type="ECO:0000313" key="3">
    <source>
        <dbReference type="EMBL" id="PIU41915.1"/>
    </source>
</evidence>
<keyword evidence="1" id="KW-0723">Serine/threonine-protein kinase</keyword>
<name>A0A2J0KU26_9BACT</name>
<dbReference type="Pfam" id="PF13581">
    <property type="entry name" value="HATPase_c_2"/>
    <property type="match status" value="1"/>
</dbReference>
<keyword evidence="3" id="KW-0547">Nucleotide-binding</keyword>
<dbReference type="InterPro" id="IPR003594">
    <property type="entry name" value="HATPase_dom"/>
</dbReference>
<dbReference type="InterPro" id="IPR036890">
    <property type="entry name" value="HATPase_C_sf"/>
</dbReference>
<dbReference type="CDD" id="cd16936">
    <property type="entry name" value="HATPase_RsbW-like"/>
    <property type="match status" value="1"/>
</dbReference>
<dbReference type="AlphaFoldDB" id="A0A2J0KU26"/>
<evidence type="ECO:0000256" key="1">
    <source>
        <dbReference type="ARBA" id="ARBA00022527"/>
    </source>
</evidence>
<keyword evidence="1" id="KW-0808">Transferase</keyword>